<gene>
    <name evidence="1" type="ORF">SAMN05421774_102211</name>
</gene>
<dbReference type="InterPro" id="IPR023346">
    <property type="entry name" value="Lysozyme-like_dom_sf"/>
</dbReference>
<dbReference type="Gene3D" id="1.10.530.10">
    <property type="match status" value="1"/>
</dbReference>
<dbReference type="Proteomes" id="UP000186141">
    <property type="component" value="Unassembled WGS sequence"/>
</dbReference>
<dbReference type="AlphaFoldDB" id="A0A1N7LW09"/>
<proteinExistence type="predicted"/>
<evidence type="ECO:0008006" key="3">
    <source>
        <dbReference type="Google" id="ProtNLM"/>
    </source>
</evidence>
<dbReference type="SUPFAM" id="SSF53955">
    <property type="entry name" value="Lysozyme-like"/>
    <property type="match status" value="1"/>
</dbReference>
<evidence type="ECO:0000313" key="2">
    <source>
        <dbReference type="Proteomes" id="UP000186141"/>
    </source>
</evidence>
<name>A0A1N7LW09_9RHOB</name>
<organism evidence="1 2">
    <name type="scientific">Gemmobacter megaterium</name>
    <dbReference type="NCBI Taxonomy" id="1086013"/>
    <lineage>
        <taxon>Bacteria</taxon>
        <taxon>Pseudomonadati</taxon>
        <taxon>Pseudomonadota</taxon>
        <taxon>Alphaproteobacteria</taxon>
        <taxon>Rhodobacterales</taxon>
        <taxon>Paracoccaceae</taxon>
        <taxon>Gemmobacter</taxon>
    </lineage>
</organism>
<sequence>MPICEAQVTTVRFYPFAALHLPALALMVGLLGATSANGQSDLCETAVRMASAETGVPLPVLRAIMLVETGRTLAGTPQPWPWAVNHAGTSHWFPSRKAAVDFAAQALADGSGNLDIGCFQMNHRWHGAKFSSLDQMFDPVENARQAARFLQQLHRDSGDWAQTAGRYHSRTPHLAERYRARFATQLAAADQPDMPAPVRKGANGFPLLHAGKGGALGSLVPADASARRLLSGSGTPLIGG</sequence>
<accession>A0A1N7LW09</accession>
<reference evidence="1 2" key="1">
    <citation type="submission" date="2017-01" db="EMBL/GenBank/DDBJ databases">
        <authorList>
            <person name="Mah S.A."/>
            <person name="Swanson W.J."/>
            <person name="Moy G.W."/>
            <person name="Vacquier V.D."/>
        </authorList>
    </citation>
    <scope>NUCLEOTIDE SEQUENCE [LARGE SCALE GENOMIC DNA]</scope>
    <source>
        <strain evidence="1 2">DSM 26375</strain>
    </source>
</reference>
<dbReference type="EMBL" id="FTOT01000002">
    <property type="protein sequence ID" value="SIS78038.1"/>
    <property type="molecule type" value="Genomic_DNA"/>
</dbReference>
<dbReference type="STRING" id="1086013.SAMN05421774_102211"/>
<protein>
    <recommendedName>
        <fullName evidence="3">Transglycosylase SLT domain-containing protein</fullName>
    </recommendedName>
</protein>
<evidence type="ECO:0000313" key="1">
    <source>
        <dbReference type="EMBL" id="SIS78038.1"/>
    </source>
</evidence>
<keyword evidence="2" id="KW-1185">Reference proteome</keyword>